<dbReference type="GO" id="GO:1990904">
    <property type="term" value="C:ribonucleoprotein complex"/>
    <property type="evidence" value="ECO:0007669"/>
    <property type="project" value="UniProtKB-KW"/>
</dbReference>
<accession>A0A2W5N367</accession>
<keyword evidence="6" id="KW-0694">RNA-binding</keyword>
<name>A0A2W5N367_9BACT</name>
<evidence type="ECO:0000256" key="2">
    <source>
        <dbReference type="ARBA" id="ARBA00008889"/>
    </source>
</evidence>
<dbReference type="CDD" id="cd05797">
    <property type="entry name" value="Ribosomal_L10"/>
    <property type="match status" value="1"/>
</dbReference>
<dbReference type="HAMAP" id="MF_00362">
    <property type="entry name" value="Ribosomal_uL10"/>
    <property type="match status" value="1"/>
</dbReference>
<dbReference type="AlphaFoldDB" id="A0A2W5N367"/>
<dbReference type="InterPro" id="IPR047865">
    <property type="entry name" value="Ribosomal_uL10_bac_type"/>
</dbReference>
<proteinExistence type="inferred from homology"/>
<sequence>MAVKRHLFYFEGKQTMAMTKTEKTSEVEVLKAKFAGSEVLFLTKNLGLDAKATNDLRVAARAAGVDYRVAKNTLARIAIKGTVFEILADKMTGPTGFVTGKDPIQTAKVIAEFAKKNQKLEIVGGFFEGEVMDASAVDAFSKMPTMDEIRSKLVGLLQAPASQLVGVTKAYGEKEGGEAEASAPEAAPAE</sequence>
<dbReference type="NCBIfam" id="NF000955">
    <property type="entry name" value="PRK00099.1-1"/>
    <property type="match status" value="1"/>
</dbReference>
<dbReference type="EMBL" id="QFQB01000017">
    <property type="protein sequence ID" value="PZQ47088.1"/>
    <property type="molecule type" value="Genomic_DNA"/>
</dbReference>
<dbReference type="GO" id="GO:0006412">
    <property type="term" value="P:translation"/>
    <property type="evidence" value="ECO:0007669"/>
    <property type="project" value="UniProtKB-UniRule"/>
</dbReference>
<dbReference type="Pfam" id="PF00466">
    <property type="entry name" value="Ribosomal_L10"/>
    <property type="match status" value="1"/>
</dbReference>
<dbReference type="InterPro" id="IPR001790">
    <property type="entry name" value="Ribosomal_uL10"/>
</dbReference>
<dbReference type="Gene3D" id="3.30.70.1730">
    <property type="match status" value="1"/>
</dbReference>
<evidence type="ECO:0000313" key="8">
    <source>
        <dbReference type="Proteomes" id="UP000249417"/>
    </source>
</evidence>
<dbReference type="Gene3D" id="6.10.250.290">
    <property type="match status" value="1"/>
</dbReference>
<evidence type="ECO:0000256" key="6">
    <source>
        <dbReference type="HAMAP-Rule" id="MF_00362"/>
    </source>
</evidence>
<dbReference type="PANTHER" id="PTHR11560">
    <property type="entry name" value="39S RIBOSOMAL PROTEIN L10, MITOCHONDRIAL"/>
    <property type="match status" value="1"/>
</dbReference>
<keyword evidence="3 6" id="KW-0689">Ribosomal protein</keyword>
<dbReference type="InterPro" id="IPR022973">
    <property type="entry name" value="Ribosomal_uL10_bac"/>
</dbReference>
<dbReference type="InterPro" id="IPR043141">
    <property type="entry name" value="Ribosomal_uL10-like_sf"/>
</dbReference>
<evidence type="ECO:0000256" key="5">
    <source>
        <dbReference type="ARBA" id="ARBA00035202"/>
    </source>
</evidence>
<gene>
    <name evidence="6 7" type="primary">rplJ</name>
    <name evidence="7" type="ORF">DI551_03975</name>
</gene>
<evidence type="ECO:0000256" key="3">
    <source>
        <dbReference type="ARBA" id="ARBA00022980"/>
    </source>
</evidence>
<keyword evidence="6" id="KW-0699">rRNA-binding</keyword>
<evidence type="ECO:0000256" key="4">
    <source>
        <dbReference type="ARBA" id="ARBA00023274"/>
    </source>
</evidence>
<reference evidence="7 8" key="1">
    <citation type="submission" date="2017-08" db="EMBL/GenBank/DDBJ databases">
        <title>Infants hospitalized years apart are colonized by the same room-sourced microbial strains.</title>
        <authorList>
            <person name="Brooks B."/>
            <person name="Olm M.R."/>
            <person name="Firek B.A."/>
            <person name="Baker R."/>
            <person name="Thomas B.C."/>
            <person name="Morowitz M.J."/>
            <person name="Banfield J.F."/>
        </authorList>
    </citation>
    <scope>NUCLEOTIDE SEQUENCE [LARGE SCALE GENOMIC DNA]</scope>
    <source>
        <strain evidence="7">S2_005_002_R2_29</strain>
    </source>
</reference>
<comment type="caution">
    <text evidence="7">The sequence shown here is derived from an EMBL/GenBank/DDBJ whole genome shotgun (WGS) entry which is preliminary data.</text>
</comment>
<comment type="subunit">
    <text evidence="6">Part of the ribosomal stalk of the 50S ribosomal subunit. The N-terminus interacts with L11 and the large rRNA to form the base of the stalk. The C-terminus forms an elongated spine to which L12 dimers bind in a sequential fashion forming a multimeric L10(L12)X complex.</text>
</comment>
<evidence type="ECO:0000313" key="7">
    <source>
        <dbReference type="EMBL" id="PZQ47088.1"/>
    </source>
</evidence>
<keyword evidence="4 6" id="KW-0687">Ribonucleoprotein</keyword>
<evidence type="ECO:0000256" key="1">
    <source>
        <dbReference type="ARBA" id="ARBA00002633"/>
    </source>
</evidence>
<dbReference type="GO" id="GO:0070180">
    <property type="term" value="F:large ribosomal subunit rRNA binding"/>
    <property type="evidence" value="ECO:0007669"/>
    <property type="project" value="UniProtKB-UniRule"/>
</dbReference>
<protein>
    <recommendedName>
        <fullName evidence="5 6">Large ribosomal subunit protein uL10</fullName>
    </recommendedName>
</protein>
<comment type="similarity">
    <text evidence="2 6">Belongs to the universal ribosomal protein uL10 family.</text>
</comment>
<dbReference type="Proteomes" id="UP000249417">
    <property type="component" value="Unassembled WGS sequence"/>
</dbReference>
<dbReference type="SUPFAM" id="SSF160369">
    <property type="entry name" value="Ribosomal protein L10-like"/>
    <property type="match status" value="1"/>
</dbReference>
<comment type="function">
    <text evidence="1 6">Forms part of the ribosomal stalk, playing a central role in the interaction of the ribosome with GTP-bound translation factors.</text>
</comment>
<organism evidence="7 8">
    <name type="scientific">Micavibrio aeruginosavorus</name>
    <dbReference type="NCBI Taxonomy" id="349221"/>
    <lineage>
        <taxon>Bacteria</taxon>
        <taxon>Pseudomonadati</taxon>
        <taxon>Bdellovibrionota</taxon>
        <taxon>Bdellovibrionia</taxon>
        <taxon>Bdellovibrionales</taxon>
        <taxon>Pseudobdellovibrionaceae</taxon>
        <taxon>Micavibrio</taxon>
    </lineage>
</organism>
<dbReference type="GO" id="GO:0005840">
    <property type="term" value="C:ribosome"/>
    <property type="evidence" value="ECO:0007669"/>
    <property type="project" value="UniProtKB-KW"/>
</dbReference>